<name>A0ABM1T3N1_LIMPO</name>
<accession>A0ABM1T3N1</accession>
<gene>
    <name evidence="2" type="primary">LOC106466706</name>
</gene>
<proteinExistence type="predicted"/>
<protein>
    <submittedName>
        <fullName evidence="2">Uncharacterized protein LOC106466706</fullName>
    </submittedName>
</protein>
<evidence type="ECO:0000313" key="2">
    <source>
        <dbReference type="RefSeq" id="XP_022250487.1"/>
    </source>
</evidence>
<organism evidence="1 2">
    <name type="scientific">Limulus polyphemus</name>
    <name type="common">Atlantic horseshoe crab</name>
    <dbReference type="NCBI Taxonomy" id="6850"/>
    <lineage>
        <taxon>Eukaryota</taxon>
        <taxon>Metazoa</taxon>
        <taxon>Ecdysozoa</taxon>
        <taxon>Arthropoda</taxon>
        <taxon>Chelicerata</taxon>
        <taxon>Merostomata</taxon>
        <taxon>Xiphosura</taxon>
        <taxon>Limulidae</taxon>
        <taxon>Limulus</taxon>
    </lineage>
</organism>
<dbReference type="Proteomes" id="UP000694941">
    <property type="component" value="Unplaced"/>
</dbReference>
<reference evidence="2" key="1">
    <citation type="submission" date="2025-08" db="UniProtKB">
        <authorList>
            <consortium name="RefSeq"/>
        </authorList>
    </citation>
    <scope>IDENTIFICATION</scope>
    <source>
        <tissue evidence="2">Muscle</tissue>
    </source>
</reference>
<dbReference type="GeneID" id="106466706"/>
<keyword evidence="1" id="KW-1185">Reference proteome</keyword>
<evidence type="ECO:0000313" key="1">
    <source>
        <dbReference type="Proteomes" id="UP000694941"/>
    </source>
</evidence>
<sequence>MKRGGSQAFDTQRTSYTEHAGKTTSYLRILRVTYAKAYFDSGILSTPSLQLTCKTFLPVQLTSGILMPKFEGLTQTRTRMEAWLKATGARVLSVETIAMRLFNGGEPFSGVEASFIFNRGNRNEYFIFVINVYMDGHYPEPPPELLPPTPVIEEGCCVLF</sequence>
<dbReference type="RefSeq" id="XP_022250487.1">
    <property type="nucleotide sequence ID" value="XM_022394779.1"/>
</dbReference>